<name>A0A840SA06_9SPIR</name>
<dbReference type="InterPro" id="IPR008823">
    <property type="entry name" value="RuvB_wg_C"/>
</dbReference>
<dbReference type="NCBIfam" id="TIGR00635">
    <property type="entry name" value="ruvB"/>
    <property type="match status" value="1"/>
</dbReference>
<keyword evidence="8 9" id="KW-0234">DNA repair</keyword>
<accession>A0A840SA06</accession>
<gene>
    <name evidence="9" type="primary">ruvB</name>
    <name evidence="11" type="ORF">HNP77_000881</name>
</gene>
<evidence type="ECO:0000259" key="10">
    <source>
        <dbReference type="SMART" id="SM00382"/>
    </source>
</evidence>
<dbReference type="InterPro" id="IPR041445">
    <property type="entry name" value="AAA_lid_4"/>
</dbReference>
<feature type="region of interest" description="Small ATPAse domain (RuvB-S)" evidence="9">
    <location>
        <begin position="236"/>
        <end position="306"/>
    </location>
</feature>
<evidence type="ECO:0000256" key="8">
    <source>
        <dbReference type="ARBA" id="ARBA00023204"/>
    </source>
</evidence>
<dbReference type="CDD" id="cd00009">
    <property type="entry name" value="AAA"/>
    <property type="match status" value="1"/>
</dbReference>
<keyword evidence="12" id="KW-1185">Reference proteome</keyword>
<comment type="function">
    <text evidence="9">The RuvA-RuvB-RuvC complex processes Holliday junction (HJ) DNA during genetic recombination and DNA repair, while the RuvA-RuvB complex plays an important role in the rescue of blocked DNA replication forks via replication fork reversal (RFR). RuvA specifically binds to HJ cruciform DNA, conferring on it an open structure. The RuvB hexamer acts as an ATP-dependent pump, pulling dsDNA into and through the RuvAB complex. RuvB forms 2 homohexamers on either side of HJ DNA bound by 1 or 2 RuvA tetramers; 4 subunits per hexamer contact DNA at a time. Coordinated motions by a converter formed by DNA-disengaged RuvB subunits stimulates ATP hydrolysis and nucleotide exchange. Immobilization of the converter enables RuvB to convert the ATP-contained energy into a lever motion, pulling 2 nucleotides of DNA out of the RuvA tetramer per ATP hydrolyzed, thus driving DNA branch migration. The RuvB motors rotate together with the DNA substrate, which together with the progressing nucleotide cycle form the mechanistic basis for DNA recombination by continuous HJ branch migration. Branch migration allows RuvC to scan DNA until it finds its consensus sequence, where it cleaves and resolves cruciform DNA.</text>
</comment>
<dbReference type="SUPFAM" id="SSF46785">
    <property type="entry name" value="Winged helix' DNA-binding domain"/>
    <property type="match status" value="1"/>
</dbReference>
<keyword evidence="7 9" id="KW-0233">DNA recombination</keyword>
<keyword evidence="6 9" id="KW-0238">DNA-binding</keyword>
<evidence type="ECO:0000256" key="6">
    <source>
        <dbReference type="ARBA" id="ARBA00023125"/>
    </source>
</evidence>
<dbReference type="Gene3D" id="3.40.50.300">
    <property type="entry name" value="P-loop containing nucleotide triphosphate hydrolases"/>
    <property type="match status" value="1"/>
</dbReference>
<evidence type="ECO:0000313" key="11">
    <source>
        <dbReference type="EMBL" id="MBB5218537.1"/>
    </source>
</evidence>
<proteinExistence type="inferred from homology"/>
<comment type="caution">
    <text evidence="9">Lacks conserved residue(s) required for the propagation of feature annotation.</text>
</comment>
<dbReference type="SUPFAM" id="SSF52540">
    <property type="entry name" value="P-loop containing nucleoside triphosphate hydrolases"/>
    <property type="match status" value="1"/>
</dbReference>
<evidence type="ECO:0000256" key="2">
    <source>
        <dbReference type="ARBA" id="ARBA00022741"/>
    </source>
</evidence>
<dbReference type="InterPro" id="IPR036390">
    <property type="entry name" value="WH_DNA-bd_sf"/>
</dbReference>
<dbReference type="HAMAP" id="MF_00016">
    <property type="entry name" value="DNA_HJ_migration_RuvB"/>
    <property type="match status" value="1"/>
</dbReference>
<dbReference type="InterPro" id="IPR003593">
    <property type="entry name" value="AAA+_ATPase"/>
</dbReference>
<dbReference type="InterPro" id="IPR004605">
    <property type="entry name" value="DNA_helicase_Holl-junc_RuvB"/>
</dbReference>
<comment type="subunit">
    <text evidence="9">Homohexamer. Forms an RuvA(8)-RuvB(12)-Holliday junction (HJ) complex. HJ DNA is sandwiched between 2 RuvA tetramers; dsDNA enters through RuvA and exits via RuvB. An RuvB hexamer assembles on each DNA strand where it exits the tetramer. Each RuvB hexamer is contacted by two RuvA subunits (via domain III) on 2 adjacent RuvB subunits; this complex drives branch migration. In the full resolvosome a probable DNA-RuvA(4)-RuvB(12)-RuvC(2) complex forms which resolves the HJ.</text>
</comment>
<feature type="binding site" evidence="9">
    <location>
        <position position="364"/>
    </location>
    <ligand>
        <name>DNA</name>
        <dbReference type="ChEBI" id="CHEBI:16991"/>
    </ligand>
</feature>
<dbReference type="GO" id="GO:0005737">
    <property type="term" value="C:cytoplasm"/>
    <property type="evidence" value="ECO:0007669"/>
    <property type="project" value="UniProtKB-SubCell"/>
</dbReference>
<comment type="catalytic activity">
    <reaction evidence="9">
        <text>ATP + H2O = ADP + phosphate + H(+)</text>
        <dbReference type="Rhea" id="RHEA:13065"/>
        <dbReference type="ChEBI" id="CHEBI:15377"/>
        <dbReference type="ChEBI" id="CHEBI:15378"/>
        <dbReference type="ChEBI" id="CHEBI:30616"/>
        <dbReference type="ChEBI" id="CHEBI:43474"/>
        <dbReference type="ChEBI" id="CHEBI:456216"/>
    </reaction>
</comment>
<dbReference type="EMBL" id="JACHFR010000001">
    <property type="protein sequence ID" value="MBB5218537.1"/>
    <property type="molecule type" value="Genomic_DNA"/>
</dbReference>
<dbReference type="InterPro" id="IPR027417">
    <property type="entry name" value="P-loop_NTPase"/>
</dbReference>
<comment type="similarity">
    <text evidence="9">Belongs to the RuvB family.</text>
</comment>
<dbReference type="InterPro" id="IPR008824">
    <property type="entry name" value="RuvB-like_N"/>
</dbReference>
<dbReference type="GO" id="GO:0006281">
    <property type="term" value="P:DNA repair"/>
    <property type="evidence" value="ECO:0007669"/>
    <property type="project" value="UniProtKB-UniRule"/>
</dbReference>
<dbReference type="GO" id="GO:0006310">
    <property type="term" value="P:DNA recombination"/>
    <property type="evidence" value="ECO:0007669"/>
    <property type="project" value="UniProtKB-UniRule"/>
</dbReference>
<reference evidence="11 12" key="1">
    <citation type="submission" date="2020-08" db="EMBL/GenBank/DDBJ databases">
        <title>Genomic Encyclopedia of Type Strains, Phase IV (KMG-IV): sequencing the most valuable type-strain genomes for metagenomic binning, comparative biology and taxonomic classification.</title>
        <authorList>
            <person name="Goeker M."/>
        </authorList>
    </citation>
    <scope>NUCLEOTIDE SEQUENCE [LARGE SCALE GENOMIC DNA]</scope>
    <source>
        <strain evidence="11 12">DSM 103679</strain>
    </source>
</reference>
<sequence length="395" mass="43375">MFNKSVTSKSSYQKKNNEEDDMNIVSQLASQAAFSMDNEYGGRTKIVRAESLPTDSHIVRADVFSAEDVPDNSLRPKLLDDFLGQSEIKKNLKVFIDAAKQRNEPLDHLFLIGPPGLGKTTLAQITANELGADFKVTSAPALDKPKDLAGILSTITPGTVFFIDEIHRLKPAIEEMLYIAMEDFELDWVIGQGAAARTVRIPIPHFTLAGATTKAGMVSKPLQTRFGIVQRLRFYDDNELADIIRRSAGILGTAIDDDAAMLLAGCSRGTPRVTNRLLRRMRDYAQHAGSPVVTSEIVREGLEKLGIDNLGLENYDREILLSIMNNFGGGPVGAETLAISIGESQDTLEDYYEPYLIQCGLIQRTPRGRIVTQKAYEHLGMTPASDSLKGQGSLF</sequence>
<dbReference type="PANTHER" id="PTHR42848">
    <property type="match status" value="1"/>
</dbReference>
<keyword evidence="2 9" id="KW-0547">Nucleotide-binding</keyword>
<comment type="subcellular location">
    <subcellularLocation>
        <location evidence="9">Cytoplasm</location>
    </subcellularLocation>
</comment>
<feature type="binding site" evidence="9">
    <location>
        <begin position="182"/>
        <end position="184"/>
    </location>
    <ligand>
        <name>ATP</name>
        <dbReference type="ChEBI" id="CHEBI:30616"/>
    </ligand>
</feature>
<feature type="binding site" evidence="9">
    <location>
        <position position="119"/>
    </location>
    <ligand>
        <name>ATP</name>
        <dbReference type="ChEBI" id="CHEBI:30616"/>
    </ligand>
</feature>
<comment type="caution">
    <text evidence="11">The sequence shown here is derived from an EMBL/GenBank/DDBJ whole genome shotgun (WGS) entry which is preliminary data.</text>
</comment>
<evidence type="ECO:0000313" key="12">
    <source>
        <dbReference type="Proteomes" id="UP000578697"/>
    </source>
</evidence>
<feature type="binding site" evidence="9">
    <location>
        <position position="120"/>
    </location>
    <ligand>
        <name>Mg(2+)</name>
        <dbReference type="ChEBI" id="CHEBI:18420"/>
    </ligand>
</feature>
<evidence type="ECO:0000256" key="4">
    <source>
        <dbReference type="ARBA" id="ARBA00022801"/>
    </source>
</evidence>
<dbReference type="PANTHER" id="PTHR42848:SF1">
    <property type="entry name" value="HOLLIDAY JUNCTION BRANCH MIGRATION COMPLEX SUBUNIT RUVB"/>
    <property type="match status" value="1"/>
</dbReference>
<dbReference type="GO" id="GO:0000400">
    <property type="term" value="F:four-way junction DNA binding"/>
    <property type="evidence" value="ECO:0007669"/>
    <property type="project" value="UniProtKB-UniRule"/>
</dbReference>
<dbReference type="GO" id="GO:0016787">
    <property type="term" value="F:hydrolase activity"/>
    <property type="evidence" value="ECO:0007669"/>
    <property type="project" value="UniProtKB-KW"/>
</dbReference>
<keyword evidence="3 9" id="KW-0227">DNA damage</keyword>
<feature type="binding site" evidence="9">
    <location>
        <position position="235"/>
    </location>
    <ligand>
        <name>ATP</name>
        <dbReference type="ChEBI" id="CHEBI:30616"/>
    </ligand>
</feature>
<dbReference type="Pfam" id="PF05491">
    <property type="entry name" value="WHD_RuvB"/>
    <property type="match status" value="1"/>
</dbReference>
<dbReference type="Gene3D" id="1.10.8.60">
    <property type="match status" value="1"/>
</dbReference>
<feature type="binding site" evidence="9">
    <location>
        <position position="120"/>
    </location>
    <ligand>
        <name>ATP</name>
        <dbReference type="ChEBI" id="CHEBI:30616"/>
    </ligand>
</feature>
<feature type="binding site" evidence="9">
    <location>
        <position position="272"/>
    </location>
    <ligand>
        <name>ATP</name>
        <dbReference type="ChEBI" id="CHEBI:30616"/>
    </ligand>
</feature>
<keyword evidence="5 9" id="KW-0067">ATP-binding</keyword>
<keyword evidence="11" id="KW-0347">Helicase</keyword>
<evidence type="ECO:0000256" key="9">
    <source>
        <dbReference type="HAMAP-Rule" id="MF_00016"/>
    </source>
</evidence>
<feature type="binding site" evidence="9">
    <location>
        <position position="74"/>
    </location>
    <ligand>
        <name>ATP</name>
        <dbReference type="ChEBI" id="CHEBI:30616"/>
    </ligand>
</feature>
<dbReference type="EC" id="3.6.4.-" evidence="9"/>
<dbReference type="NCBIfam" id="NF000868">
    <property type="entry name" value="PRK00080.1"/>
    <property type="match status" value="1"/>
</dbReference>
<protein>
    <recommendedName>
        <fullName evidence="9">Holliday junction branch migration complex subunit RuvB</fullName>
        <ecNumber evidence="9">3.6.4.-</ecNumber>
    </recommendedName>
</protein>
<dbReference type="Proteomes" id="UP000578697">
    <property type="component" value="Unassembled WGS sequence"/>
</dbReference>
<feature type="binding site" evidence="9">
    <location>
        <position position="369"/>
    </location>
    <ligand>
        <name>DNA</name>
        <dbReference type="ChEBI" id="CHEBI:16991"/>
    </ligand>
</feature>
<feature type="binding site" evidence="9">
    <location>
        <position position="225"/>
    </location>
    <ligand>
        <name>ATP</name>
        <dbReference type="ChEBI" id="CHEBI:30616"/>
    </ligand>
</feature>
<organism evidence="11 12">
    <name type="scientific">Treponema rectale</name>
    <dbReference type="NCBI Taxonomy" id="744512"/>
    <lineage>
        <taxon>Bacteria</taxon>
        <taxon>Pseudomonadati</taxon>
        <taxon>Spirochaetota</taxon>
        <taxon>Spirochaetia</taxon>
        <taxon>Spirochaetales</taxon>
        <taxon>Treponemataceae</taxon>
        <taxon>Treponema</taxon>
    </lineage>
</organism>
<dbReference type="Pfam" id="PF05496">
    <property type="entry name" value="RuvB_N"/>
    <property type="match status" value="1"/>
</dbReference>
<evidence type="ECO:0000256" key="7">
    <source>
        <dbReference type="ARBA" id="ARBA00023172"/>
    </source>
</evidence>
<dbReference type="AlphaFoldDB" id="A0A840SA06"/>
<dbReference type="SMART" id="SM00382">
    <property type="entry name" value="AAA"/>
    <property type="match status" value="1"/>
</dbReference>
<dbReference type="InterPro" id="IPR036388">
    <property type="entry name" value="WH-like_DNA-bd_sf"/>
</dbReference>
<feature type="binding site" evidence="9">
    <location>
        <position position="121"/>
    </location>
    <ligand>
        <name>ATP</name>
        <dbReference type="ChEBI" id="CHEBI:30616"/>
    </ligand>
</feature>
<dbReference type="GO" id="GO:0009378">
    <property type="term" value="F:four-way junction helicase activity"/>
    <property type="evidence" value="ECO:0007669"/>
    <property type="project" value="InterPro"/>
</dbReference>
<feature type="region of interest" description="Head domain (RuvB-H)" evidence="9">
    <location>
        <begin position="309"/>
        <end position="395"/>
    </location>
</feature>
<comment type="domain">
    <text evidence="9">Has 3 domains, the large (RuvB-L) and small ATPase (RuvB-S) domains and the C-terminal head (RuvB-H) domain. The head domain binds DNA, while the ATPase domains jointly bind ATP, ADP or are empty depending on the state of the subunit in the translocation cycle. During a single DNA translocation step the structure of each domain remains the same, but their relative positions change.</text>
</comment>
<dbReference type="Pfam" id="PF17864">
    <property type="entry name" value="AAA_lid_4"/>
    <property type="match status" value="1"/>
</dbReference>
<evidence type="ECO:0000256" key="5">
    <source>
        <dbReference type="ARBA" id="ARBA00022840"/>
    </source>
</evidence>
<feature type="binding site" evidence="9">
    <location>
        <position position="116"/>
    </location>
    <ligand>
        <name>ATP</name>
        <dbReference type="ChEBI" id="CHEBI:30616"/>
    </ligand>
</feature>
<feature type="domain" description="AAA+ ATPase" evidence="10">
    <location>
        <begin position="105"/>
        <end position="239"/>
    </location>
</feature>
<dbReference type="Gene3D" id="1.10.10.10">
    <property type="entry name" value="Winged helix-like DNA-binding domain superfamily/Winged helix DNA-binding domain"/>
    <property type="match status" value="1"/>
</dbReference>
<dbReference type="GO" id="GO:0048476">
    <property type="term" value="C:Holliday junction resolvase complex"/>
    <property type="evidence" value="ECO:0007669"/>
    <property type="project" value="UniProtKB-UniRule"/>
</dbReference>
<keyword evidence="1 9" id="KW-0963">Cytoplasm</keyword>
<evidence type="ECO:0000256" key="3">
    <source>
        <dbReference type="ARBA" id="ARBA00022763"/>
    </source>
</evidence>
<keyword evidence="4 9" id="KW-0378">Hydrolase</keyword>
<evidence type="ECO:0000256" key="1">
    <source>
        <dbReference type="ARBA" id="ARBA00022490"/>
    </source>
</evidence>
<dbReference type="GO" id="GO:0005524">
    <property type="term" value="F:ATP binding"/>
    <property type="evidence" value="ECO:0007669"/>
    <property type="project" value="UniProtKB-UniRule"/>
</dbReference>
<feature type="binding site" evidence="9">
    <location>
        <position position="75"/>
    </location>
    <ligand>
        <name>ATP</name>
        <dbReference type="ChEBI" id="CHEBI:30616"/>
    </ligand>
</feature>